<reference evidence="1 2" key="2">
    <citation type="journal article" date="2024" name="BMC Genomics">
        <title>De novo assembly and annotation of Popillia japonica's genome with initial clues to its potential as an invasive pest.</title>
        <authorList>
            <person name="Cucini C."/>
            <person name="Boschi S."/>
            <person name="Funari R."/>
            <person name="Cardaioli E."/>
            <person name="Iannotti N."/>
            <person name="Marturano G."/>
            <person name="Paoli F."/>
            <person name="Bruttini M."/>
            <person name="Carapelli A."/>
            <person name="Frati F."/>
            <person name="Nardi F."/>
        </authorList>
    </citation>
    <scope>NUCLEOTIDE SEQUENCE [LARGE SCALE GENOMIC DNA]</scope>
    <source>
        <strain evidence="1">DMR45628</strain>
    </source>
</reference>
<comment type="caution">
    <text evidence="1">The sequence shown here is derived from an EMBL/GenBank/DDBJ whole genome shotgun (WGS) entry which is preliminary data.</text>
</comment>
<gene>
    <name evidence="1" type="ORF">QE152_g7707</name>
</gene>
<evidence type="ECO:0000313" key="1">
    <source>
        <dbReference type="EMBL" id="KAK9744462.1"/>
    </source>
</evidence>
<accession>A0AAW1M9E9</accession>
<organism evidence="1 2">
    <name type="scientific">Popillia japonica</name>
    <name type="common">Japanese beetle</name>
    <dbReference type="NCBI Taxonomy" id="7064"/>
    <lineage>
        <taxon>Eukaryota</taxon>
        <taxon>Metazoa</taxon>
        <taxon>Ecdysozoa</taxon>
        <taxon>Arthropoda</taxon>
        <taxon>Hexapoda</taxon>
        <taxon>Insecta</taxon>
        <taxon>Pterygota</taxon>
        <taxon>Neoptera</taxon>
        <taxon>Endopterygota</taxon>
        <taxon>Coleoptera</taxon>
        <taxon>Polyphaga</taxon>
        <taxon>Scarabaeiformia</taxon>
        <taxon>Scarabaeidae</taxon>
        <taxon>Rutelinae</taxon>
        <taxon>Popillia</taxon>
    </lineage>
</organism>
<reference evidence="1" key="1">
    <citation type="submission" date="2023-05" db="EMBL/GenBank/DDBJ databases">
        <authorList>
            <person name="Nardi F."/>
            <person name="Carapelli A."/>
            <person name="Cucini C."/>
        </authorList>
    </citation>
    <scope>NUCLEOTIDE SEQUENCE</scope>
    <source>
        <strain evidence="1">DMR45628</strain>
        <tissue evidence="1">Testes</tissue>
    </source>
</reference>
<protein>
    <submittedName>
        <fullName evidence="1">Uncharacterized protein</fullName>
    </submittedName>
</protein>
<dbReference type="Proteomes" id="UP001458880">
    <property type="component" value="Unassembled WGS sequence"/>
</dbReference>
<sequence>MNSTQILFEMKVIFTRRQMQCVQLDSTQKKWWKIPYHVLMGNLSDNVIVANIGTACDETTSIALSDSKME</sequence>
<name>A0AAW1M9E9_POPJA</name>
<dbReference type="EMBL" id="JASPKY010000057">
    <property type="protein sequence ID" value="KAK9744462.1"/>
    <property type="molecule type" value="Genomic_DNA"/>
</dbReference>
<keyword evidence="2" id="KW-1185">Reference proteome</keyword>
<evidence type="ECO:0000313" key="2">
    <source>
        <dbReference type="Proteomes" id="UP001458880"/>
    </source>
</evidence>
<proteinExistence type="predicted"/>
<dbReference type="EMBL" id="JASPKY010000057">
    <property type="protein sequence ID" value="KAK9744461.1"/>
    <property type="molecule type" value="Genomic_DNA"/>
</dbReference>
<dbReference type="AlphaFoldDB" id="A0AAW1M9E9"/>